<dbReference type="EMBL" id="AP008955">
    <property type="protein sequence ID" value="BAH42160.1"/>
    <property type="molecule type" value="Genomic_DNA"/>
</dbReference>
<proteinExistence type="predicted"/>
<dbReference type="AlphaFoldDB" id="C0Z7B7"/>
<reference evidence="1 2" key="1">
    <citation type="submission" date="2005-03" db="EMBL/GenBank/DDBJ databases">
        <title>Brevibacillus brevis strain 47, complete genome.</title>
        <authorList>
            <person name="Hosoyama A."/>
            <person name="Yamada R."/>
            <person name="Hongo Y."/>
            <person name="Terui Y."/>
            <person name="Ankai A."/>
            <person name="Masuyama W."/>
            <person name="Sekiguchi M."/>
            <person name="Takeda T."/>
            <person name="Asano K."/>
            <person name="Ohji S."/>
            <person name="Ichikawa N."/>
            <person name="Narita S."/>
            <person name="Aoki N."/>
            <person name="Miura H."/>
            <person name="Matsushita S."/>
            <person name="Sekigawa T."/>
            <person name="Yamagata H."/>
            <person name="Yoshikawa H."/>
            <person name="Udaka S."/>
            <person name="Tanikawa S."/>
            <person name="Fujita N."/>
        </authorList>
    </citation>
    <scope>NUCLEOTIDE SEQUENCE [LARGE SCALE GENOMIC DNA]</scope>
    <source>
        <strain evidence="2">47 / JCM 6285 / NBRC 100599</strain>
    </source>
</reference>
<dbReference type="HOGENOM" id="CLU_3388399_0_0_9"/>
<dbReference type="STRING" id="358681.BBR47_11830"/>
<dbReference type="Proteomes" id="UP000001877">
    <property type="component" value="Chromosome"/>
</dbReference>
<sequence length="32" mass="3560">MARPARSQIGTAGLFGVKRMKIIVNMVFIQII</sequence>
<gene>
    <name evidence="1" type="ordered locus">BBR47_11830</name>
</gene>
<name>C0Z7B7_BREBN</name>
<protein>
    <submittedName>
        <fullName evidence="1">Uncharacterized protein</fullName>
    </submittedName>
</protein>
<dbReference type="KEGG" id="bbe:BBR47_11830"/>
<evidence type="ECO:0000313" key="1">
    <source>
        <dbReference type="EMBL" id="BAH42160.1"/>
    </source>
</evidence>
<accession>C0Z7B7</accession>
<keyword evidence="2" id="KW-1185">Reference proteome</keyword>
<evidence type="ECO:0000313" key="2">
    <source>
        <dbReference type="Proteomes" id="UP000001877"/>
    </source>
</evidence>
<organism evidence="1 2">
    <name type="scientific">Brevibacillus brevis (strain 47 / JCM 6285 / NBRC 100599)</name>
    <dbReference type="NCBI Taxonomy" id="358681"/>
    <lineage>
        <taxon>Bacteria</taxon>
        <taxon>Bacillati</taxon>
        <taxon>Bacillota</taxon>
        <taxon>Bacilli</taxon>
        <taxon>Bacillales</taxon>
        <taxon>Paenibacillaceae</taxon>
        <taxon>Brevibacillus</taxon>
    </lineage>
</organism>